<organism evidence="1 2">
    <name type="scientific">Candidatus Lloydbacteria bacterium CG22_combo_CG10-13_8_21_14_all_47_15</name>
    <dbReference type="NCBI Taxonomy" id="1974635"/>
    <lineage>
        <taxon>Bacteria</taxon>
        <taxon>Candidatus Lloydiibacteriota</taxon>
    </lineage>
</organism>
<comment type="caution">
    <text evidence="1">The sequence shown here is derived from an EMBL/GenBank/DDBJ whole genome shotgun (WGS) entry which is preliminary data.</text>
</comment>
<dbReference type="Proteomes" id="UP000230638">
    <property type="component" value="Unassembled WGS sequence"/>
</dbReference>
<evidence type="ECO:0000313" key="2">
    <source>
        <dbReference type="Proteomes" id="UP000230638"/>
    </source>
</evidence>
<dbReference type="AlphaFoldDB" id="A0A2H0CU10"/>
<evidence type="ECO:0000313" key="1">
    <source>
        <dbReference type="EMBL" id="PIP73413.1"/>
    </source>
</evidence>
<dbReference type="EMBL" id="PCTL01000021">
    <property type="protein sequence ID" value="PIP73413.1"/>
    <property type="molecule type" value="Genomic_DNA"/>
</dbReference>
<proteinExistence type="predicted"/>
<reference evidence="1 2" key="1">
    <citation type="submission" date="2017-09" db="EMBL/GenBank/DDBJ databases">
        <title>Depth-based differentiation of microbial function through sediment-hosted aquifers and enrichment of novel symbionts in the deep terrestrial subsurface.</title>
        <authorList>
            <person name="Probst A.J."/>
            <person name="Ladd B."/>
            <person name="Jarett J.K."/>
            <person name="Geller-Mcgrath D.E."/>
            <person name="Sieber C.M."/>
            <person name="Emerson J.B."/>
            <person name="Anantharaman K."/>
            <person name="Thomas B.C."/>
            <person name="Malmstrom R."/>
            <person name="Stieglmeier M."/>
            <person name="Klingl A."/>
            <person name="Woyke T."/>
            <person name="Ryan C.M."/>
            <person name="Banfield J.F."/>
        </authorList>
    </citation>
    <scope>NUCLEOTIDE SEQUENCE [LARGE SCALE GENOMIC DNA]</scope>
    <source>
        <strain evidence="1">CG22_combo_CG10-13_8_21_14_all_47_15</strain>
    </source>
</reference>
<sequence>MGFETGQSVNQHEIPAFRPEDIDEAREYILARYEKGERPVVTVKKRYLSVLSRGLAPHATWVPEAGDMLVGTFGREALLPEGEERVAVHVLDIDPRHIEPRFTGPDNAFHGVVALSGPIPPERLGF</sequence>
<gene>
    <name evidence="1" type="ORF">COW88_02230</name>
</gene>
<name>A0A2H0CU10_9BACT</name>
<protein>
    <submittedName>
        <fullName evidence="1">Uncharacterized protein</fullName>
    </submittedName>
</protein>
<accession>A0A2H0CU10</accession>